<dbReference type="PANTHER" id="PTHR43133:SF66">
    <property type="entry name" value="ECF RNA POLYMERASE SIGMA FACTOR SIGK"/>
    <property type="match status" value="1"/>
</dbReference>
<evidence type="ECO:0000256" key="6">
    <source>
        <dbReference type="SAM" id="MobiDB-lite"/>
    </source>
</evidence>
<evidence type="ECO:0000256" key="2">
    <source>
        <dbReference type="ARBA" id="ARBA00023015"/>
    </source>
</evidence>
<feature type="domain" description="RNA polymerase sigma-70 region 4" evidence="8">
    <location>
        <begin position="158"/>
        <end position="206"/>
    </location>
</feature>
<evidence type="ECO:0000313" key="9">
    <source>
        <dbReference type="EMBL" id="MFC4604082.1"/>
    </source>
</evidence>
<dbReference type="Gene3D" id="1.10.10.10">
    <property type="entry name" value="Winged helix-like DNA-binding domain superfamily/Winged helix DNA-binding domain"/>
    <property type="match status" value="1"/>
</dbReference>
<dbReference type="Proteomes" id="UP001595914">
    <property type="component" value="Unassembled WGS sequence"/>
</dbReference>
<name>A0ABV9FR22_9NOCA</name>
<gene>
    <name evidence="9" type="primary">sigK</name>
    <name evidence="9" type="ORF">ACFO6S_10340</name>
</gene>
<dbReference type="RefSeq" id="WP_378416929.1">
    <property type="nucleotide sequence ID" value="NZ_JBHSFO010000004.1"/>
</dbReference>
<evidence type="ECO:0000259" key="7">
    <source>
        <dbReference type="Pfam" id="PF04542"/>
    </source>
</evidence>
<keyword evidence="2" id="KW-0805">Transcription regulation</keyword>
<dbReference type="InterPro" id="IPR007630">
    <property type="entry name" value="RNA_pol_sigma70_r4"/>
</dbReference>
<dbReference type="SUPFAM" id="SSF88659">
    <property type="entry name" value="Sigma3 and sigma4 domains of RNA polymerase sigma factors"/>
    <property type="match status" value="1"/>
</dbReference>
<feature type="region of interest" description="Disordered" evidence="6">
    <location>
        <begin position="1"/>
        <end position="27"/>
    </location>
</feature>
<dbReference type="EMBL" id="JBHSFO010000004">
    <property type="protein sequence ID" value="MFC4604082.1"/>
    <property type="molecule type" value="Genomic_DNA"/>
</dbReference>
<organism evidence="9 10">
    <name type="scientific">Rhodococcus kronopolitis</name>
    <dbReference type="NCBI Taxonomy" id="1460226"/>
    <lineage>
        <taxon>Bacteria</taxon>
        <taxon>Bacillati</taxon>
        <taxon>Actinomycetota</taxon>
        <taxon>Actinomycetes</taxon>
        <taxon>Mycobacteriales</taxon>
        <taxon>Nocardiaceae</taxon>
        <taxon>Rhodococcus</taxon>
    </lineage>
</organism>
<dbReference type="PANTHER" id="PTHR43133">
    <property type="entry name" value="RNA POLYMERASE ECF-TYPE SIGMA FACTO"/>
    <property type="match status" value="1"/>
</dbReference>
<dbReference type="NCBIfam" id="TIGR02937">
    <property type="entry name" value="sigma70-ECF"/>
    <property type="match status" value="1"/>
</dbReference>
<dbReference type="InterPro" id="IPR013324">
    <property type="entry name" value="RNA_pol_sigma_r3/r4-like"/>
</dbReference>
<keyword evidence="10" id="KW-1185">Reference proteome</keyword>
<dbReference type="InterPro" id="IPR013325">
    <property type="entry name" value="RNA_pol_sigma_r2"/>
</dbReference>
<keyword evidence="4" id="KW-0238">DNA-binding</keyword>
<evidence type="ECO:0000256" key="5">
    <source>
        <dbReference type="ARBA" id="ARBA00023163"/>
    </source>
</evidence>
<accession>A0ABV9FR22</accession>
<reference evidence="10" key="1">
    <citation type="journal article" date="2019" name="Int. J. Syst. Evol. Microbiol.">
        <title>The Global Catalogue of Microorganisms (GCM) 10K type strain sequencing project: providing services to taxonomists for standard genome sequencing and annotation.</title>
        <authorList>
            <consortium name="The Broad Institute Genomics Platform"/>
            <consortium name="The Broad Institute Genome Sequencing Center for Infectious Disease"/>
            <person name="Wu L."/>
            <person name="Ma J."/>
        </authorList>
    </citation>
    <scope>NUCLEOTIDE SEQUENCE [LARGE SCALE GENOMIC DNA]</scope>
    <source>
        <strain evidence="10">CCUG 54520</strain>
    </source>
</reference>
<keyword evidence="3" id="KW-0731">Sigma factor</keyword>
<evidence type="ECO:0000256" key="4">
    <source>
        <dbReference type="ARBA" id="ARBA00023125"/>
    </source>
</evidence>
<dbReference type="Pfam" id="PF04542">
    <property type="entry name" value="Sigma70_r2"/>
    <property type="match status" value="1"/>
</dbReference>
<dbReference type="InterPro" id="IPR014284">
    <property type="entry name" value="RNA_pol_sigma-70_dom"/>
</dbReference>
<dbReference type="NCBIfam" id="NF007228">
    <property type="entry name" value="PRK09646.1"/>
    <property type="match status" value="1"/>
</dbReference>
<dbReference type="InterPro" id="IPR036388">
    <property type="entry name" value="WH-like_DNA-bd_sf"/>
</dbReference>
<comment type="similarity">
    <text evidence="1">Belongs to the sigma-70 factor family. ECF subfamily.</text>
</comment>
<feature type="compositionally biased region" description="Basic and acidic residues" evidence="6">
    <location>
        <begin position="1"/>
        <end position="17"/>
    </location>
</feature>
<evidence type="ECO:0000313" key="10">
    <source>
        <dbReference type="Proteomes" id="UP001595914"/>
    </source>
</evidence>
<evidence type="ECO:0000256" key="1">
    <source>
        <dbReference type="ARBA" id="ARBA00010641"/>
    </source>
</evidence>
<evidence type="ECO:0000256" key="3">
    <source>
        <dbReference type="ARBA" id="ARBA00023082"/>
    </source>
</evidence>
<protein>
    <submittedName>
        <fullName evidence="9">ECF RNA polymerase sigma factor SigK</fullName>
    </submittedName>
</protein>
<dbReference type="InterPro" id="IPR039425">
    <property type="entry name" value="RNA_pol_sigma-70-like"/>
</dbReference>
<dbReference type="Pfam" id="PF04545">
    <property type="entry name" value="Sigma70_r4"/>
    <property type="match status" value="1"/>
</dbReference>
<dbReference type="Gene3D" id="1.10.1740.10">
    <property type="match status" value="1"/>
</dbReference>
<comment type="caution">
    <text evidence="9">The sequence shown here is derived from an EMBL/GenBank/DDBJ whole genome shotgun (WGS) entry which is preliminary data.</text>
</comment>
<proteinExistence type="inferred from homology"/>
<dbReference type="SUPFAM" id="SSF88946">
    <property type="entry name" value="Sigma2 domain of RNA polymerase sigma factors"/>
    <property type="match status" value="1"/>
</dbReference>
<dbReference type="CDD" id="cd06171">
    <property type="entry name" value="Sigma70_r4"/>
    <property type="match status" value="1"/>
</dbReference>
<keyword evidence="5" id="KW-0804">Transcription</keyword>
<sequence>MHPDGSDDSHADADGDRACQVTPGGASGDVAQARRLTELLAAVADGDRRAFADFYDLTCARVFGLSTRILRNPALAEEVTQEVYLQIWSGAGRYDPDRSSPVGWLMTLTHRRTVDRVRAEQSASDRNTVYGYAQLGRDHDVVVEEVGQRLDEEAVVGCLDSLTATQREAIGLAYYGGQTYREVADQLDVALPTIKSRIRDGLIRLKNCLGVSTDA</sequence>
<feature type="domain" description="RNA polymerase sigma-70 region 2" evidence="7">
    <location>
        <begin position="61"/>
        <end position="121"/>
    </location>
</feature>
<evidence type="ECO:0000259" key="8">
    <source>
        <dbReference type="Pfam" id="PF04545"/>
    </source>
</evidence>
<dbReference type="InterPro" id="IPR007627">
    <property type="entry name" value="RNA_pol_sigma70_r2"/>
</dbReference>